<organism evidence="1 2">
    <name type="scientific">Mytilus coruscus</name>
    <name type="common">Sea mussel</name>
    <dbReference type="NCBI Taxonomy" id="42192"/>
    <lineage>
        <taxon>Eukaryota</taxon>
        <taxon>Metazoa</taxon>
        <taxon>Spiralia</taxon>
        <taxon>Lophotrochozoa</taxon>
        <taxon>Mollusca</taxon>
        <taxon>Bivalvia</taxon>
        <taxon>Autobranchia</taxon>
        <taxon>Pteriomorphia</taxon>
        <taxon>Mytilida</taxon>
        <taxon>Mytiloidea</taxon>
        <taxon>Mytilidae</taxon>
        <taxon>Mytilinae</taxon>
        <taxon>Mytilus</taxon>
    </lineage>
</organism>
<keyword evidence="2" id="KW-1185">Reference proteome</keyword>
<accession>A0A6J8DLY9</accession>
<sequence>MAIAAEDDPKDIQNENWVDDKFVNVLAKGMNKKRDDEKESIVITEDINKSKVMQEYIQDVMFQNILIWKYSTCRTVTEKRNYTIKQRSITRHACARIFLLRNHNLTDQKSILKDGERKRVRNRTLVDSYEDFKVACLPQKLKDLHLKDQLQIELINRFEVLKDGPDLDINNEWEVGRDIIKEVCEDVLGRKTNQKKDWMSHGTLDKVEERRKMKEKVTNARTRDQKQEAQNKHQFLNKEGEIKTLYNITKTLSRRKTAKSKPVKDKDGKVLPNLNEQMERWNEYFINVLNRPEPDQPVRVEPAGDDLNIKIDNIKNYEVKKAIKSLKNGKSAGIDGIPPEAFKSRGNEIIE</sequence>
<reference evidence="1 2" key="1">
    <citation type="submission" date="2020-06" db="EMBL/GenBank/DDBJ databases">
        <authorList>
            <person name="Li R."/>
            <person name="Bekaert M."/>
        </authorList>
    </citation>
    <scope>NUCLEOTIDE SEQUENCE [LARGE SCALE GENOMIC DNA]</scope>
    <source>
        <strain evidence="2">wild</strain>
    </source>
</reference>
<dbReference type="OrthoDB" id="6147768at2759"/>
<name>A0A6J8DLY9_MYTCO</name>
<gene>
    <name evidence="1" type="ORF">MCOR_42116</name>
</gene>
<dbReference type="AlphaFoldDB" id="A0A6J8DLY9"/>
<dbReference type="EMBL" id="CACVKT020007597">
    <property type="protein sequence ID" value="CAC5408747.1"/>
    <property type="molecule type" value="Genomic_DNA"/>
</dbReference>
<evidence type="ECO:0000313" key="2">
    <source>
        <dbReference type="Proteomes" id="UP000507470"/>
    </source>
</evidence>
<proteinExistence type="predicted"/>
<protein>
    <recommendedName>
        <fullName evidence="3">Reverse transcriptase domain-containing protein</fullName>
    </recommendedName>
</protein>
<evidence type="ECO:0008006" key="3">
    <source>
        <dbReference type="Google" id="ProtNLM"/>
    </source>
</evidence>
<evidence type="ECO:0000313" key="1">
    <source>
        <dbReference type="EMBL" id="CAC5408747.1"/>
    </source>
</evidence>
<dbReference type="Proteomes" id="UP000507470">
    <property type="component" value="Unassembled WGS sequence"/>
</dbReference>